<evidence type="ECO:0000313" key="1">
    <source>
        <dbReference type="EMBL" id="KAI7790077.1"/>
    </source>
</evidence>
<dbReference type="EMBL" id="JAFHDT010000250">
    <property type="protein sequence ID" value="KAI7790077.1"/>
    <property type="molecule type" value="Genomic_DNA"/>
</dbReference>
<reference evidence="1" key="1">
    <citation type="submission" date="2021-02" db="EMBL/GenBank/DDBJ databases">
        <title>Comparative genomics reveals that relaxation of natural selection precedes convergent phenotypic evolution of cavefish.</title>
        <authorList>
            <person name="Peng Z."/>
        </authorList>
    </citation>
    <scope>NUCLEOTIDE SEQUENCE</scope>
    <source>
        <tissue evidence="1">Muscle</tissue>
    </source>
</reference>
<proteinExistence type="predicted"/>
<keyword evidence="2" id="KW-1185">Reference proteome</keyword>
<sequence>MDSPVVCRPAEAFDIFDDHQAMLSWGDLVEDALAEASIGPLDIKLPSWAAVDPTVEARDPQHTPQPATGEETRVVLLPEGSLKSRNPLSHHLL</sequence>
<gene>
    <name evidence="1" type="ORF">IRJ41_001178</name>
</gene>
<accession>A0A9W7T3N0</accession>
<evidence type="ECO:0000313" key="2">
    <source>
        <dbReference type="Proteomes" id="UP001059041"/>
    </source>
</evidence>
<dbReference type="AlphaFoldDB" id="A0A9W7T3N0"/>
<name>A0A9W7T3N0_TRIRA</name>
<organism evidence="1 2">
    <name type="scientific">Triplophysa rosa</name>
    <name type="common">Cave loach</name>
    <dbReference type="NCBI Taxonomy" id="992332"/>
    <lineage>
        <taxon>Eukaryota</taxon>
        <taxon>Metazoa</taxon>
        <taxon>Chordata</taxon>
        <taxon>Craniata</taxon>
        <taxon>Vertebrata</taxon>
        <taxon>Euteleostomi</taxon>
        <taxon>Actinopterygii</taxon>
        <taxon>Neopterygii</taxon>
        <taxon>Teleostei</taxon>
        <taxon>Ostariophysi</taxon>
        <taxon>Cypriniformes</taxon>
        <taxon>Nemacheilidae</taxon>
        <taxon>Triplophysa</taxon>
    </lineage>
</organism>
<protein>
    <submittedName>
        <fullName evidence="1">Uncharacterized protein</fullName>
    </submittedName>
</protein>
<dbReference type="Proteomes" id="UP001059041">
    <property type="component" value="Unassembled WGS sequence"/>
</dbReference>
<comment type="caution">
    <text evidence="1">The sequence shown here is derived from an EMBL/GenBank/DDBJ whole genome shotgun (WGS) entry which is preliminary data.</text>
</comment>